<reference evidence="1 2" key="1">
    <citation type="submission" date="2020-12" db="EMBL/GenBank/DDBJ databases">
        <authorList>
            <person name="Lu T."/>
            <person name="Wang Q."/>
            <person name="Han X."/>
        </authorList>
    </citation>
    <scope>NUCLEOTIDE SEQUENCE [LARGE SCALE GENOMIC DNA]</scope>
    <source>
        <strain evidence="1 2">WQ 585</strain>
    </source>
</reference>
<evidence type="ECO:0000313" key="2">
    <source>
        <dbReference type="Proteomes" id="UP000635316"/>
    </source>
</evidence>
<evidence type="ECO:0000313" key="1">
    <source>
        <dbReference type="EMBL" id="MBK1780551.1"/>
    </source>
</evidence>
<sequence>MEDIEITPQQPHEEWARETIEKRRALAYADPETGSDRYFLEATRMKEMDLQGWEVVRDQGIARYLEIQSENPYPET</sequence>
<dbReference type="EMBL" id="JAENGP010000004">
    <property type="protein sequence ID" value="MBK1780551.1"/>
    <property type="molecule type" value="Genomic_DNA"/>
</dbReference>
<proteinExistence type="predicted"/>
<organism evidence="1 2">
    <name type="scientific">Advenella mandrilli</name>
    <dbReference type="NCBI Taxonomy" id="2800330"/>
    <lineage>
        <taxon>Bacteria</taxon>
        <taxon>Pseudomonadati</taxon>
        <taxon>Pseudomonadota</taxon>
        <taxon>Betaproteobacteria</taxon>
        <taxon>Burkholderiales</taxon>
        <taxon>Alcaligenaceae</taxon>
    </lineage>
</organism>
<accession>A0ABS1EED2</accession>
<dbReference type="Proteomes" id="UP000635316">
    <property type="component" value="Unassembled WGS sequence"/>
</dbReference>
<name>A0ABS1EED2_9BURK</name>
<comment type="caution">
    <text evidence="1">The sequence shown here is derived from an EMBL/GenBank/DDBJ whole genome shotgun (WGS) entry which is preliminary data.</text>
</comment>
<keyword evidence="2" id="KW-1185">Reference proteome</keyword>
<protein>
    <submittedName>
        <fullName evidence="1">Uncharacterized protein</fullName>
    </submittedName>
</protein>
<dbReference type="RefSeq" id="WP_200234542.1">
    <property type="nucleotide sequence ID" value="NZ_JAENGP010000004.1"/>
</dbReference>
<gene>
    <name evidence="1" type="ORF">JHL22_04915</name>
</gene>